<feature type="transmembrane region" description="Helical" evidence="2">
    <location>
        <begin position="891"/>
        <end position="915"/>
    </location>
</feature>
<feature type="compositionally biased region" description="Basic and acidic residues" evidence="1">
    <location>
        <begin position="442"/>
        <end position="451"/>
    </location>
</feature>
<feature type="transmembrane region" description="Helical" evidence="2">
    <location>
        <begin position="993"/>
        <end position="1013"/>
    </location>
</feature>
<evidence type="ECO:0000256" key="1">
    <source>
        <dbReference type="SAM" id="MobiDB-lite"/>
    </source>
</evidence>
<keyword evidence="2" id="KW-0472">Membrane</keyword>
<dbReference type="RefSeq" id="WP_290358710.1">
    <property type="nucleotide sequence ID" value="NZ_JAUHHC010000002.1"/>
</dbReference>
<feature type="region of interest" description="Disordered" evidence="1">
    <location>
        <begin position="421"/>
        <end position="451"/>
    </location>
</feature>
<dbReference type="EMBL" id="JAUHHC010000002">
    <property type="protein sequence ID" value="MDN3920411.1"/>
    <property type="molecule type" value="Genomic_DNA"/>
</dbReference>
<feature type="transmembrane region" description="Helical" evidence="2">
    <location>
        <begin position="740"/>
        <end position="761"/>
    </location>
</feature>
<keyword evidence="2" id="KW-1133">Transmembrane helix</keyword>
<sequence>MSNESKSAGNGGMMGNGWVAAVLLAAGALTLREVPLQGTRPAANEPRIEQRFAVQDIDARLWQDPFGAVVRAREERGRKPLTPQQREEERELHAAAALAQEIGCKLHRLSSPCKPPAPAAADHSHKLVVLAVMVSGGPYAEYVESRRRTRYAVLAGLNAADYAPVDTEHLGYFLPDGNLRPPFALPEAVPYEWFDPAPGRNDREKGASHPVLVLWLDSGAFYERPLAHLRRLMGQLDVPTAAGARSPLLWRVLGPIASDGLRAMVDEVERDDYSPALFKERDLRFYSLAATVSDSKLLESIEGHQGQSLSHFFGDKGFSFLRTIGDDKQLAESLTRELQRRGLKTGATVKPTGGPDERADAYRAMCKVKAQDANSPHQIAIVAEWDTLYGRSLRREFRIREDDDEGFCVSRFHYVRGLDGQLPDRGSAAPSQPEGASAKEAGAAKDSDRRNDGSFIERAEGQSQFDYLRRLAARLRERDAELRASGVHGSGLRAIGVLGNDVHDKLLVLQALRADFPNALFFTTDLDARFLHPREQAWARNLIVASNFGLRLDDGLQAGTPPFRDNYQTSAFFSTRLALEDLGSTPKFTPEKLVGWLDQPRLFEIGRSQAFDFSAPAGSRTQDGAWSCRSGKLLQCVDIHPPGTPRYPYVPPLALALCISAFMLLLWLPPLTLNRGLQRSLRRYASQRRGAVPPWLRQLSLLAALALLQIGLPLLLARAWPAFADWLTRDGKPISLSEGLSLWPTEAIHLLTLLLCLYLVFRGWTALTRNLDRLSLELHLGTTRRRLVAEQQRLDVDLSVWQRLSRIFRLRPTEAELRPAAPPALEGDRLTEGKLARWRHFIVQNRTGARFLRSFACAALALALGVALHQSLAEVSGVPQRGEISRTVHTWLAIAAILLMNFLVFYVADATLICLRFISDLRPGRANWPQRAIHFFGERMAVQKDELLDYWINLQFIAKRTRCVSGLIYYPFIVLSLLLLSRSQVFDNWQMPVAAIAMAALDVGVVLISAIALRRAAEKARHQALQAIDDWLLQAHAPDAPKQPAPRQLELMRRQIAELDEGAFAPFSQQPLVKAVLLPFATLGGTSLLDFLSMANV</sequence>
<feature type="transmembrane region" description="Helical" evidence="2">
    <location>
        <begin position="963"/>
        <end position="981"/>
    </location>
</feature>
<feature type="transmembrane region" description="Helical" evidence="2">
    <location>
        <begin position="653"/>
        <end position="674"/>
    </location>
</feature>
<organism evidence="3 4">
    <name type="scientific">Roseateles violae</name>
    <dbReference type="NCBI Taxonomy" id="3058042"/>
    <lineage>
        <taxon>Bacteria</taxon>
        <taxon>Pseudomonadati</taxon>
        <taxon>Pseudomonadota</taxon>
        <taxon>Betaproteobacteria</taxon>
        <taxon>Burkholderiales</taxon>
        <taxon>Sphaerotilaceae</taxon>
        <taxon>Roseateles</taxon>
    </lineage>
</organism>
<reference evidence="3 4" key="1">
    <citation type="submission" date="2023-06" db="EMBL/GenBank/DDBJ databases">
        <title>Pelomonas sp. PFR6 16S ribosomal RNA gene Genome sequencing and assembly.</title>
        <authorList>
            <person name="Woo H."/>
        </authorList>
    </citation>
    <scope>NUCLEOTIDE SEQUENCE [LARGE SCALE GENOMIC DNA]</scope>
    <source>
        <strain evidence="3 4">PFR6</strain>
    </source>
</reference>
<evidence type="ECO:0000313" key="3">
    <source>
        <dbReference type="EMBL" id="MDN3920411.1"/>
    </source>
</evidence>
<evidence type="ECO:0000313" key="4">
    <source>
        <dbReference type="Proteomes" id="UP001228044"/>
    </source>
</evidence>
<keyword evidence="4" id="KW-1185">Reference proteome</keyword>
<comment type="caution">
    <text evidence="3">The sequence shown here is derived from an EMBL/GenBank/DDBJ whole genome shotgun (WGS) entry which is preliminary data.</text>
</comment>
<name>A0ABT8DPY2_9BURK</name>
<protein>
    <submittedName>
        <fullName evidence="3">Uncharacterized protein</fullName>
    </submittedName>
</protein>
<gene>
    <name evidence="3" type="ORF">QWJ38_09000</name>
</gene>
<proteinExistence type="predicted"/>
<accession>A0ABT8DPY2</accession>
<feature type="transmembrane region" description="Helical" evidence="2">
    <location>
        <begin position="851"/>
        <end position="871"/>
    </location>
</feature>
<evidence type="ECO:0000256" key="2">
    <source>
        <dbReference type="SAM" id="Phobius"/>
    </source>
</evidence>
<feature type="transmembrane region" description="Helical" evidence="2">
    <location>
        <begin position="695"/>
        <end position="720"/>
    </location>
</feature>
<dbReference type="Proteomes" id="UP001228044">
    <property type="component" value="Unassembled WGS sequence"/>
</dbReference>
<keyword evidence="2" id="KW-0812">Transmembrane</keyword>